<reference evidence="2 3" key="1">
    <citation type="submission" date="2019-09" db="EMBL/GenBank/DDBJ databases">
        <title>Genomes of family Cryomorphaceae.</title>
        <authorList>
            <person name="Bowman J.P."/>
        </authorList>
    </citation>
    <scope>NUCLEOTIDE SEQUENCE [LARGE SCALE GENOMIC DNA]</scope>
    <source>
        <strain evidence="2 3">LMG 25704</strain>
    </source>
</reference>
<organism evidence="2 3">
    <name type="scientific">Phaeocystidibacter luteus</name>
    <dbReference type="NCBI Taxonomy" id="911197"/>
    <lineage>
        <taxon>Bacteria</taxon>
        <taxon>Pseudomonadati</taxon>
        <taxon>Bacteroidota</taxon>
        <taxon>Flavobacteriia</taxon>
        <taxon>Flavobacteriales</taxon>
        <taxon>Phaeocystidibacteraceae</taxon>
        <taxon>Phaeocystidibacter</taxon>
    </lineage>
</organism>
<dbReference type="OrthoDB" id="8536716at2"/>
<evidence type="ECO:0000313" key="2">
    <source>
        <dbReference type="EMBL" id="KAB2809877.1"/>
    </source>
</evidence>
<name>A0A6N6RHW9_9FLAO</name>
<feature type="transmembrane region" description="Helical" evidence="1">
    <location>
        <begin position="191"/>
        <end position="211"/>
    </location>
</feature>
<dbReference type="EMBL" id="WBVO01000006">
    <property type="protein sequence ID" value="KAB2809877.1"/>
    <property type="molecule type" value="Genomic_DNA"/>
</dbReference>
<comment type="caution">
    <text evidence="2">The sequence shown here is derived from an EMBL/GenBank/DDBJ whole genome shotgun (WGS) entry which is preliminary data.</text>
</comment>
<keyword evidence="3" id="KW-1185">Reference proteome</keyword>
<evidence type="ECO:0000256" key="1">
    <source>
        <dbReference type="SAM" id="Phobius"/>
    </source>
</evidence>
<dbReference type="AlphaFoldDB" id="A0A6N6RHW9"/>
<feature type="transmembrane region" description="Helical" evidence="1">
    <location>
        <begin position="141"/>
        <end position="162"/>
    </location>
</feature>
<sequence length="253" mass="28540">MLKSDSMTIISLVILAHLLGDFVFQSNEAVEDRRKKVGGKKFKQHILIHFALLVAVVALVSPLGSGGPIVMTATIGIVVLIGHIILDIIKDMYWKPERSTEWLLGDQFGHFAIIFLAFVAVRREPQMYVWTEYVEYLSLLSKFAISFILLFKVWPMVVGGLLKQLKLGEEDKLEDSSLKRAGAYIGHLERILIFIFIVTGHWEGVGFLLAAKSIFRYGDLTRKEHRMQTEYVLLGTLTSFIGGILTAQLYIVL</sequence>
<accession>A0A6N6RHW9</accession>
<keyword evidence="1" id="KW-0472">Membrane</keyword>
<feature type="transmembrane region" description="Helical" evidence="1">
    <location>
        <begin position="6"/>
        <end position="24"/>
    </location>
</feature>
<keyword evidence="1" id="KW-1133">Transmembrane helix</keyword>
<feature type="transmembrane region" description="Helical" evidence="1">
    <location>
        <begin position="45"/>
        <end position="63"/>
    </location>
</feature>
<proteinExistence type="predicted"/>
<gene>
    <name evidence="2" type="ORF">F8C67_08320</name>
</gene>
<dbReference type="InterPro" id="IPR021737">
    <property type="entry name" value="Phage_phiKZ_Orf197"/>
</dbReference>
<dbReference type="Proteomes" id="UP000468650">
    <property type="component" value="Unassembled WGS sequence"/>
</dbReference>
<protein>
    <submittedName>
        <fullName evidence="2">DUF3307 domain-containing protein</fullName>
    </submittedName>
</protein>
<feature type="transmembrane region" description="Helical" evidence="1">
    <location>
        <begin position="231"/>
        <end position="252"/>
    </location>
</feature>
<dbReference type="Pfam" id="PF11750">
    <property type="entry name" value="DUF3307"/>
    <property type="match status" value="1"/>
</dbReference>
<feature type="transmembrane region" description="Helical" evidence="1">
    <location>
        <begin position="69"/>
        <end position="89"/>
    </location>
</feature>
<evidence type="ECO:0000313" key="3">
    <source>
        <dbReference type="Proteomes" id="UP000468650"/>
    </source>
</evidence>
<keyword evidence="1" id="KW-0812">Transmembrane</keyword>